<reference evidence="3" key="1">
    <citation type="submission" date="2022-10" db="EMBL/GenBank/DDBJ databases">
        <authorList>
            <person name="Turner M.S."/>
            <person name="Huang W."/>
        </authorList>
    </citation>
    <scope>NUCLEOTIDE SEQUENCE</scope>
    <source>
        <strain evidence="3">593</strain>
    </source>
</reference>
<keyword evidence="1" id="KW-0238">DNA-binding</keyword>
<dbReference type="PANTHER" id="PTHR46558">
    <property type="entry name" value="TRACRIPTIONAL REGULATORY PROTEIN-RELATED-RELATED"/>
    <property type="match status" value="1"/>
</dbReference>
<dbReference type="PROSITE" id="PS50943">
    <property type="entry name" value="HTH_CROC1"/>
    <property type="match status" value="1"/>
</dbReference>
<proteinExistence type="predicted"/>
<evidence type="ECO:0000313" key="3">
    <source>
        <dbReference type="EMBL" id="MDG5048208.1"/>
    </source>
</evidence>
<comment type="caution">
    <text evidence="3">The sequence shown here is derived from an EMBL/GenBank/DDBJ whole genome shotgun (WGS) entry which is preliminary data.</text>
</comment>
<reference evidence="3" key="2">
    <citation type="journal article" date="2023" name="Food Microbiol.">
        <title>Evaluation of the fermentation potential of lactic acid bacteria isolated from herbs, fruits and vegetables as starter cultures in nut-based milk alternatives.</title>
        <authorList>
            <person name="Huang W."/>
            <person name="Dong A."/>
            <person name="Pham H.T."/>
            <person name="Zhou C."/>
            <person name="Huo Z."/>
            <person name="Watjen A.P."/>
            <person name="Prakash S."/>
            <person name="Bang-Berthelsen C.H."/>
            <person name="Turner M.S."/>
        </authorList>
    </citation>
    <scope>NUCLEOTIDE SEQUENCE</scope>
    <source>
        <strain evidence="3">593</strain>
    </source>
</reference>
<dbReference type="SMART" id="SM00530">
    <property type="entry name" value="HTH_XRE"/>
    <property type="match status" value="1"/>
</dbReference>
<protein>
    <submittedName>
        <fullName evidence="3">Helix-turn-helix domain-containing protein</fullName>
    </submittedName>
</protein>
<dbReference type="Gene3D" id="1.10.260.40">
    <property type="entry name" value="lambda repressor-like DNA-binding domains"/>
    <property type="match status" value="1"/>
</dbReference>
<dbReference type="InterPro" id="IPR010982">
    <property type="entry name" value="Lambda_DNA-bd_dom_sf"/>
</dbReference>
<dbReference type="InterPro" id="IPR001387">
    <property type="entry name" value="Cro/C1-type_HTH"/>
</dbReference>
<gene>
    <name evidence="3" type="ORF">OGZ38_03450</name>
</gene>
<organism evidence="3 4">
    <name type="scientific">Lactococcus lactis</name>
    <dbReference type="NCBI Taxonomy" id="1358"/>
    <lineage>
        <taxon>Bacteria</taxon>
        <taxon>Bacillati</taxon>
        <taxon>Bacillota</taxon>
        <taxon>Bacilli</taxon>
        <taxon>Lactobacillales</taxon>
        <taxon>Streptococcaceae</taxon>
        <taxon>Lactococcus</taxon>
    </lineage>
</organism>
<evidence type="ECO:0000256" key="1">
    <source>
        <dbReference type="ARBA" id="ARBA00023125"/>
    </source>
</evidence>
<dbReference type="EMBL" id="JAOWLO010000002">
    <property type="protein sequence ID" value="MDG5048208.1"/>
    <property type="molecule type" value="Genomic_DNA"/>
</dbReference>
<name>A0AB35KA12_9LACT</name>
<feature type="domain" description="HTH cro/C1-type" evidence="2">
    <location>
        <begin position="10"/>
        <end position="64"/>
    </location>
</feature>
<dbReference type="Proteomes" id="UP001152820">
    <property type="component" value="Unassembled WGS sequence"/>
</dbReference>
<sequence>MSTLDQPNNLKKLRKKQNKTQKELSKILDIPYRTIQRWESGENQIKKEKVLLLADYFNVSIPQLLGYEPIEDGVGEKITFNSGTEFENYKKSLANNSKYHTTKELSLKYGPEGKINDFDEKILTKKEKINDHISELIKKLNDDNIIKWLEYGDLLQKVQENE</sequence>
<evidence type="ECO:0000259" key="2">
    <source>
        <dbReference type="PROSITE" id="PS50943"/>
    </source>
</evidence>
<dbReference type="AlphaFoldDB" id="A0AB35KA12"/>
<dbReference type="SUPFAM" id="SSF47413">
    <property type="entry name" value="lambda repressor-like DNA-binding domains"/>
    <property type="match status" value="1"/>
</dbReference>
<dbReference type="Pfam" id="PF01381">
    <property type="entry name" value="HTH_3"/>
    <property type="match status" value="1"/>
</dbReference>
<accession>A0AB35KA12</accession>
<dbReference type="PANTHER" id="PTHR46558:SF11">
    <property type="entry name" value="HTH-TYPE TRANSCRIPTIONAL REGULATOR XRE"/>
    <property type="match status" value="1"/>
</dbReference>
<dbReference type="RefSeq" id="WP_278199885.1">
    <property type="nucleotide sequence ID" value="NZ_JAOWLO010000002.1"/>
</dbReference>
<dbReference type="GO" id="GO:0003677">
    <property type="term" value="F:DNA binding"/>
    <property type="evidence" value="ECO:0007669"/>
    <property type="project" value="UniProtKB-KW"/>
</dbReference>
<dbReference type="CDD" id="cd00093">
    <property type="entry name" value="HTH_XRE"/>
    <property type="match status" value="1"/>
</dbReference>
<evidence type="ECO:0000313" key="4">
    <source>
        <dbReference type="Proteomes" id="UP001152820"/>
    </source>
</evidence>